<dbReference type="PROSITE" id="PS51257">
    <property type="entry name" value="PROKAR_LIPOPROTEIN"/>
    <property type="match status" value="1"/>
</dbReference>
<sequence>MKRHLCSYIVPLLVLLTACTEPKKPVEPATQLKAVTLDNTVKIVGGQTIYVPIYSQIYVWERNRTMELTSTLSVRNTDRTNPIIIAFANYYDSNGKLVRKYLKQPIELPPLASTNFIVDQEDTTGGSGASFVVEWVTQKPVSEPVIEAVMINAGGNQGISLISPGRVIKTRRGAGEQGSRGAEEQGRI</sequence>
<proteinExistence type="predicted"/>
<accession>A0ABV4WW08</accession>
<reference evidence="1 2" key="1">
    <citation type="submission" date="2024-09" db="EMBL/GenBank/DDBJ databases">
        <title>Floridaenema gen nov. (Aerosakkonemataceae, Aerosakkonematales ord. nov., Cyanobacteria) from benthic tropical and subtropical fresh waters, with the description of four new species.</title>
        <authorList>
            <person name="Moretto J.A."/>
            <person name="Berthold D.E."/>
            <person name="Lefler F.W."/>
            <person name="Huang I.-S."/>
            <person name="Laughinghouse H. IV."/>
        </authorList>
    </citation>
    <scope>NUCLEOTIDE SEQUENCE [LARGE SCALE GENOMIC DNA]</scope>
    <source>
        <strain evidence="1 2">BLCC-F167</strain>
    </source>
</reference>
<dbReference type="Proteomes" id="UP001576780">
    <property type="component" value="Unassembled WGS sequence"/>
</dbReference>
<protein>
    <submittedName>
        <fullName evidence="1">DUF3124 domain-containing protein</fullName>
    </submittedName>
</protein>
<evidence type="ECO:0000313" key="2">
    <source>
        <dbReference type="Proteomes" id="UP001576780"/>
    </source>
</evidence>
<evidence type="ECO:0000313" key="1">
    <source>
        <dbReference type="EMBL" id="MFB2839294.1"/>
    </source>
</evidence>
<organism evidence="1 2">
    <name type="scientific">Floridaenema evergladense BLCC-F167</name>
    <dbReference type="NCBI Taxonomy" id="3153639"/>
    <lineage>
        <taxon>Bacteria</taxon>
        <taxon>Bacillati</taxon>
        <taxon>Cyanobacteriota</taxon>
        <taxon>Cyanophyceae</taxon>
        <taxon>Oscillatoriophycideae</taxon>
        <taxon>Aerosakkonematales</taxon>
        <taxon>Aerosakkonemataceae</taxon>
        <taxon>Floridanema</taxon>
        <taxon>Floridanema evergladense</taxon>
    </lineage>
</organism>
<dbReference type="EMBL" id="JBHFNT010000302">
    <property type="protein sequence ID" value="MFB2839294.1"/>
    <property type="molecule type" value="Genomic_DNA"/>
</dbReference>
<gene>
    <name evidence="1" type="ORF">ACE1CA_32795</name>
</gene>
<comment type="caution">
    <text evidence="1">The sequence shown here is derived from an EMBL/GenBank/DDBJ whole genome shotgun (WGS) entry which is preliminary data.</text>
</comment>
<keyword evidence="2" id="KW-1185">Reference proteome</keyword>
<dbReference type="Pfam" id="PF11322">
    <property type="entry name" value="DUF3124"/>
    <property type="match status" value="1"/>
</dbReference>
<name>A0ABV4WW08_9CYAN</name>
<dbReference type="InterPro" id="IPR021471">
    <property type="entry name" value="DUF3124"/>
</dbReference>